<feature type="transmembrane region" description="Helical" evidence="1">
    <location>
        <begin position="66"/>
        <end position="86"/>
    </location>
</feature>
<feature type="transmembrane region" description="Helical" evidence="1">
    <location>
        <begin position="33"/>
        <end position="60"/>
    </location>
</feature>
<organism evidence="2 3">
    <name type="scientific">Halorubrum xinjiangense</name>
    <dbReference type="NCBI Taxonomy" id="261291"/>
    <lineage>
        <taxon>Archaea</taxon>
        <taxon>Methanobacteriati</taxon>
        <taxon>Methanobacteriota</taxon>
        <taxon>Stenosarchaea group</taxon>
        <taxon>Halobacteria</taxon>
        <taxon>Halobacteriales</taxon>
        <taxon>Haloferacaceae</taxon>
        <taxon>Halorubrum</taxon>
    </lineage>
</organism>
<proteinExistence type="predicted"/>
<protein>
    <submittedName>
        <fullName evidence="2">Uncharacterized protein</fullName>
    </submittedName>
</protein>
<dbReference type="EMBL" id="FNBO01000002">
    <property type="protein sequence ID" value="SDF15130.1"/>
    <property type="molecule type" value="Genomic_DNA"/>
</dbReference>
<gene>
    <name evidence="2" type="ORF">SAMN04488067_102145</name>
</gene>
<keyword evidence="1" id="KW-0472">Membrane</keyword>
<sequence length="87" mass="9253">MARSIDARTRLVPMLDEIFDVVIGEIAKLVPDVVWGAVFLIAGLVTTMLGVTTFLGVAALGWSPRFGGVLTVVGVLLIAGPLVAWYR</sequence>
<evidence type="ECO:0000256" key="1">
    <source>
        <dbReference type="SAM" id="Phobius"/>
    </source>
</evidence>
<accession>A0A1G7IQU8</accession>
<dbReference type="Proteomes" id="UP000324020">
    <property type="component" value="Unassembled WGS sequence"/>
</dbReference>
<name>A0A1G7IQU8_9EURY</name>
<evidence type="ECO:0000313" key="2">
    <source>
        <dbReference type="EMBL" id="SDF15130.1"/>
    </source>
</evidence>
<dbReference type="AlphaFoldDB" id="A0A1G7IQU8"/>
<evidence type="ECO:0000313" key="3">
    <source>
        <dbReference type="Proteomes" id="UP000324020"/>
    </source>
</evidence>
<keyword evidence="1" id="KW-1133">Transmembrane helix</keyword>
<keyword evidence="1" id="KW-0812">Transmembrane</keyword>
<reference evidence="2 3" key="1">
    <citation type="submission" date="2016-10" db="EMBL/GenBank/DDBJ databases">
        <authorList>
            <person name="Varghese N."/>
            <person name="Submissions S."/>
        </authorList>
    </citation>
    <scope>NUCLEOTIDE SEQUENCE [LARGE SCALE GENOMIC DNA]</scope>
    <source>
        <strain evidence="2 3">CGMCC 1.3527</strain>
    </source>
</reference>
<keyword evidence="3" id="KW-1185">Reference proteome</keyword>